<dbReference type="Gene3D" id="2.30.40.10">
    <property type="entry name" value="Urease, subunit C, domain 1"/>
    <property type="match status" value="1"/>
</dbReference>
<dbReference type="InterPro" id="IPR032466">
    <property type="entry name" value="Metal_Hydrolase"/>
</dbReference>
<proteinExistence type="predicted"/>
<dbReference type="InterPro" id="IPR004722">
    <property type="entry name" value="DHOase"/>
</dbReference>
<evidence type="ECO:0000313" key="3">
    <source>
        <dbReference type="EMBL" id="PQA35471.1"/>
    </source>
</evidence>
<comment type="caution">
    <text evidence="3">The sequence shown here is derived from an EMBL/GenBank/DDBJ whole genome shotgun (WGS) entry which is preliminary data.</text>
</comment>
<dbReference type="GO" id="GO:0004038">
    <property type="term" value="F:allantoinase activity"/>
    <property type="evidence" value="ECO:0007669"/>
    <property type="project" value="TreeGrafter"/>
</dbReference>
<sequence>MSQVIRYTGVRVIDPASTRDEITSVVIGKGRVTAFGAEADAAEVHAVSDGAGLWVVPAFVDLCARLREPGPRQHGTIASETRAAAAGGFAHLVLPPDTSPVIDHGALAAQVIEKAQAAGHARVYPIGALTRGLEGKALAGMGGLKSAGCVGVGQARRPVASVETLLRCLEYAGSTDLTVFFSPEEVSLAAGCAHDGFVASRLGLGGIPDTAETVALATAILLVEQTGVRAHFGQLSCKASVELVRIAKDKGLPVTADVSMHQLHLTEDAIDGFNAMAHVRPPLRREADRQALIAGVREGVIDAICSDHQPLNAAAKLAPFAEALPGMSTLETVLPLGLQLVRDGELEAGRLIAALSSAPAGIIGIPAGSLAEGGVLVVDPSAAWTVSADTLLSTGKNSAFLGRTLQGRVRSLH</sequence>
<keyword evidence="1" id="KW-0665">Pyrimidine biosynthesis</keyword>
<keyword evidence="3" id="KW-0808">Transferase</keyword>
<dbReference type="OrthoDB" id="5687299at2"/>
<dbReference type="AlphaFoldDB" id="A0A2P6AR91"/>
<dbReference type="Pfam" id="PF12890">
    <property type="entry name" value="DHOase"/>
    <property type="match status" value="1"/>
</dbReference>
<keyword evidence="4" id="KW-1185">Reference proteome</keyword>
<dbReference type="SUPFAM" id="SSF51556">
    <property type="entry name" value="Metallo-dependent hydrolases"/>
    <property type="match status" value="1"/>
</dbReference>
<name>A0A2P6AR91_9GAMM</name>
<dbReference type="EMBL" id="PTQZ01000218">
    <property type="protein sequence ID" value="PQA35471.1"/>
    <property type="molecule type" value="Genomic_DNA"/>
</dbReference>
<dbReference type="GO" id="GO:0004151">
    <property type="term" value="F:dihydroorotase activity"/>
    <property type="evidence" value="ECO:0007669"/>
    <property type="project" value="InterPro"/>
</dbReference>
<dbReference type="GO" id="GO:0016740">
    <property type="term" value="F:transferase activity"/>
    <property type="evidence" value="ECO:0007669"/>
    <property type="project" value="UniProtKB-KW"/>
</dbReference>
<dbReference type="GO" id="GO:0006221">
    <property type="term" value="P:pyrimidine nucleotide biosynthetic process"/>
    <property type="evidence" value="ECO:0007669"/>
    <property type="project" value="UniProtKB-KW"/>
</dbReference>
<dbReference type="RefSeq" id="WP_105193033.1">
    <property type="nucleotide sequence ID" value="NZ_PTQZ01000218.1"/>
</dbReference>
<evidence type="ECO:0000259" key="2">
    <source>
        <dbReference type="Pfam" id="PF12890"/>
    </source>
</evidence>
<dbReference type="Gene3D" id="3.20.20.140">
    <property type="entry name" value="Metal-dependent hydrolases"/>
    <property type="match status" value="1"/>
</dbReference>
<feature type="domain" description="Dihydroorotase catalytic" evidence="2">
    <location>
        <begin position="55"/>
        <end position="239"/>
    </location>
</feature>
<dbReference type="PANTHER" id="PTHR43668:SF2">
    <property type="entry name" value="ALLANTOINASE"/>
    <property type="match status" value="1"/>
</dbReference>
<protein>
    <submittedName>
        <fullName evidence="3">Aspartate carbamoyltransferase</fullName>
    </submittedName>
</protein>
<dbReference type="GO" id="GO:0005737">
    <property type="term" value="C:cytoplasm"/>
    <property type="evidence" value="ECO:0007669"/>
    <property type="project" value="TreeGrafter"/>
</dbReference>
<accession>A0A2P6AR91</accession>
<dbReference type="CDD" id="cd01317">
    <property type="entry name" value="DHOase_IIa"/>
    <property type="match status" value="1"/>
</dbReference>
<dbReference type="InterPro" id="IPR011059">
    <property type="entry name" value="Metal-dep_hydrolase_composite"/>
</dbReference>
<organism evidence="3 4">
    <name type="scientific">Amnimonas aquatica</name>
    <dbReference type="NCBI Taxonomy" id="2094561"/>
    <lineage>
        <taxon>Bacteria</taxon>
        <taxon>Pseudomonadati</taxon>
        <taxon>Pseudomonadota</taxon>
        <taxon>Gammaproteobacteria</taxon>
        <taxon>Moraxellales</taxon>
        <taxon>Moraxellaceae</taxon>
        <taxon>Amnimonas</taxon>
    </lineage>
</organism>
<dbReference type="InterPro" id="IPR024403">
    <property type="entry name" value="DHOase_cat"/>
</dbReference>
<dbReference type="GO" id="GO:0046872">
    <property type="term" value="F:metal ion binding"/>
    <property type="evidence" value="ECO:0007669"/>
    <property type="project" value="InterPro"/>
</dbReference>
<evidence type="ECO:0000256" key="1">
    <source>
        <dbReference type="ARBA" id="ARBA00022975"/>
    </source>
</evidence>
<dbReference type="SUPFAM" id="SSF51338">
    <property type="entry name" value="Composite domain of metallo-dependent hydrolases"/>
    <property type="match status" value="1"/>
</dbReference>
<evidence type="ECO:0000313" key="4">
    <source>
        <dbReference type="Proteomes" id="UP000243900"/>
    </source>
</evidence>
<dbReference type="InterPro" id="IPR050138">
    <property type="entry name" value="DHOase/Allantoinase_Hydrolase"/>
</dbReference>
<dbReference type="PANTHER" id="PTHR43668">
    <property type="entry name" value="ALLANTOINASE"/>
    <property type="match status" value="1"/>
</dbReference>
<gene>
    <name evidence="3" type="ORF">C5O18_08115</name>
</gene>
<dbReference type="GO" id="GO:0006145">
    <property type="term" value="P:purine nucleobase catabolic process"/>
    <property type="evidence" value="ECO:0007669"/>
    <property type="project" value="TreeGrafter"/>
</dbReference>
<dbReference type="Proteomes" id="UP000243900">
    <property type="component" value="Unassembled WGS sequence"/>
</dbReference>
<reference evidence="4" key="1">
    <citation type="submission" date="2018-02" db="EMBL/GenBank/DDBJ databases">
        <title>Genome sequencing of Solimonas sp. HR-BB.</title>
        <authorList>
            <person name="Lee Y."/>
            <person name="Jeon C.O."/>
        </authorList>
    </citation>
    <scope>NUCLEOTIDE SEQUENCE [LARGE SCALE GENOMIC DNA]</scope>
    <source>
        <strain evidence="4">HR-E</strain>
    </source>
</reference>